<protein>
    <submittedName>
        <fullName evidence="6">Transcriptional regulator IclR-like protein</fullName>
    </submittedName>
</protein>
<dbReference type="InterPro" id="IPR036388">
    <property type="entry name" value="WH-like_DNA-bd_sf"/>
</dbReference>
<dbReference type="PROSITE" id="PS51078">
    <property type="entry name" value="ICLR_ED"/>
    <property type="match status" value="1"/>
</dbReference>
<dbReference type="PANTHER" id="PTHR30136">
    <property type="entry name" value="HELIX-TURN-HELIX TRANSCRIPTIONAL REGULATOR, ICLR FAMILY"/>
    <property type="match status" value="1"/>
</dbReference>
<dbReference type="SMART" id="SM00346">
    <property type="entry name" value="HTH_ICLR"/>
    <property type="match status" value="1"/>
</dbReference>
<dbReference type="EMBL" id="CP000699">
    <property type="protein sequence ID" value="ABQ68001.1"/>
    <property type="molecule type" value="Genomic_DNA"/>
</dbReference>
<dbReference type="Proteomes" id="UP000001989">
    <property type="component" value="Chromosome"/>
</dbReference>
<dbReference type="Pfam" id="PF09339">
    <property type="entry name" value="HTH_IclR"/>
    <property type="match status" value="1"/>
</dbReference>
<evidence type="ECO:0000259" key="5">
    <source>
        <dbReference type="PROSITE" id="PS51078"/>
    </source>
</evidence>
<evidence type="ECO:0000259" key="4">
    <source>
        <dbReference type="PROSITE" id="PS51077"/>
    </source>
</evidence>
<dbReference type="KEGG" id="swi:Swit_1638"/>
<reference evidence="6 7" key="1">
    <citation type="journal article" date="2010" name="J. Bacteriol.">
        <title>Genome sequence of the dioxin-mineralizing bacterium Sphingomonas wittichii RW1.</title>
        <authorList>
            <person name="Miller T.R."/>
            <person name="Delcher A.L."/>
            <person name="Salzberg S.L."/>
            <person name="Saunders E."/>
            <person name="Detter J.C."/>
            <person name="Halden R.U."/>
        </authorList>
    </citation>
    <scope>NUCLEOTIDE SEQUENCE [LARGE SCALE GENOMIC DNA]</scope>
    <source>
        <strain evidence="7">DSM 6014 / CCUG 31198 / JCM 15750 / NBRC 105917 / EY 4224 / RW1</strain>
    </source>
</reference>
<dbReference type="SUPFAM" id="SSF46785">
    <property type="entry name" value="Winged helix' DNA-binding domain"/>
    <property type="match status" value="1"/>
</dbReference>
<name>A0A9J9LEE9_RHIWR</name>
<organism evidence="6 7">
    <name type="scientific">Rhizorhabdus wittichii (strain DSM 6014 / CCUG 31198 / JCM 15750 / NBRC 105917 / EY 4224 / RW1)</name>
    <name type="common">Sphingomonas wittichii</name>
    <dbReference type="NCBI Taxonomy" id="392499"/>
    <lineage>
        <taxon>Bacteria</taxon>
        <taxon>Pseudomonadati</taxon>
        <taxon>Pseudomonadota</taxon>
        <taxon>Alphaproteobacteria</taxon>
        <taxon>Sphingomonadales</taxon>
        <taxon>Sphingomonadaceae</taxon>
        <taxon>Rhizorhabdus</taxon>
    </lineage>
</organism>
<evidence type="ECO:0000313" key="7">
    <source>
        <dbReference type="Proteomes" id="UP000001989"/>
    </source>
</evidence>
<keyword evidence="3" id="KW-0804">Transcription</keyword>
<accession>A0A9J9LEE9</accession>
<sequence length="291" mass="31431">MICWRGRTISTCPNFPQDGKIAMAGSPTSLDKSLSLLVRVIEDGRDCPSLSALADAADLPISTAHRLLGGLERAGLIAQLGRHRYVGGPVLWRLTQLQLTPNQILAEAARPILSELSRRTRRITHLGILEDGMMTYLLKEGDADGAAVSQPDMQLEAYCSGVGKALLAHLPQDDFDAYLATAPFVALTPATIISSGALRAELAVTRERGYALDQGEMFDGFICIAVPIRIGDRVVAAISLVVTHTATPCRPVSYLARLHGAASRIEQRLLGLRDLFTPIRSGSSRDLVRVR</sequence>
<keyword evidence="7" id="KW-1185">Reference proteome</keyword>
<keyword evidence="1" id="KW-0805">Transcription regulation</keyword>
<dbReference type="InterPro" id="IPR036390">
    <property type="entry name" value="WH_DNA-bd_sf"/>
</dbReference>
<proteinExistence type="predicted"/>
<dbReference type="AlphaFoldDB" id="A0A9J9LEE9"/>
<feature type="domain" description="IclR-ED" evidence="5">
    <location>
        <begin position="93"/>
        <end position="271"/>
    </location>
</feature>
<feature type="domain" description="HTH iclR-type" evidence="4">
    <location>
        <begin position="27"/>
        <end position="89"/>
    </location>
</feature>
<dbReference type="PROSITE" id="PS51077">
    <property type="entry name" value="HTH_ICLR"/>
    <property type="match status" value="1"/>
</dbReference>
<dbReference type="GO" id="GO:0045892">
    <property type="term" value="P:negative regulation of DNA-templated transcription"/>
    <property type="evidence" value="ECO:0007669"/>
    <property type="project" value="TreeGrafter"/>
</dbReference>
<dbReference type="InterPro" id="IPR050707">
    <property type="entry name" value="HTH_MetabolicPath_Reg"/>
</dbReference>
<dbReference type="Gene3D" id="1.10.10.10">
    <property type="entry name" value="Winged helix-like DNA-binding domain superfamily/Winged helix DNA-binding domain"/>
    <property type="match status" value="1"/>
</dbReference>
<dbReference type="GO" id="GO:0003677">
    <property type="term" value="F:DNA binding"/>
    <property type="evidence" value="ECO:0007669"/>
    <property type="project" value="UniProtKB-KW"/>
</dbReference>
<evidence type="ECO:0000256" key="2">
    <source>
        <dbReference type="ARBA" id="ARBA00023125"/>
    </source>
</evidence>
<gene>
    <name evidence="6" type="ordered locus">Swit_1638</name>
</gene>
<dbReference type="GO" id="GO:0003700">
    <property type="term" value="F:DNA-binding transcription factor activity"/>
    <property type="evidence" value="ECO:0007669"/>
    <property type="project" value="TreeGrafter"/>
</dbReference>
<dbReference type="Pfam" id="PF01614">
    <property type="entry name" value="IclR_C"/>
    <property type="match status" value="1"/>
</dbReference>
<keyword evidence="2" id="KW-0238">DNA-binding</keyword>
<evidence type="ECO:0000313" key="6">
    <source>
        <dbReference type="EMBL" id="ABQ68001.1"/>
    </source>
</evidence>
<dbReference type="SUPFAM" id="SSF55781">
    <property type="entry name" value="GAF domain-like"/>
    <property type="match status" value="1"/>
</dbReference>
<dbReference type="Gene3D" id="3.30.450.40">
    <property type="match status" value="1"/>
</dbReference>
<evidence type="ECO:0000256" key="3">
    <source>
        <dbReference type="ARBA" id="ARBA00023163"/>
    </source>
</evidence>
<evidence type="ECO:0000256" key="1">
    <source>
        <dbReference type="ARBA" id="ARBA00023015"/>
    </source>
</evidence>
<dbReference type="InterPro" id="IPR014757">
    <property type="entry name" value="Tscrpt_reg_IclR_C"/>
</dbReference>
<dbReference type="PANTHER" id="PTHR30136:SF35">
    <property type="entry name" value="HTH-TYPE TRANSCRIPTIONAL REGULATOR RV1719"/>
    <property type="match status" value="1"/>
</dbReference>
<dbReference type="InterPro" id="IPR029016">
    <property type="entry name" value="GAF-like_dom_sf"/>
</dbReference>
<dbReference type="InterPro" id="IPR005471">
    <property type="entry name" value="Tscrpt_reg_IclR_N"/>
</dbReference>